<dbReference type="Proteomes" id="UP000523431">
    <property type="component" value="Unassembled WGS sequence"/>
</dbReference>
<dbReference type="RefSeq" id="WP_097667417.1">
    <property type="nucleotide sequence ID" value="NZ_JACIHU010000018.1"/>
</dbReference>
<evidence type="ECO:0000313" key="1">
    <source>
        <dbReference type="EMBL" id="MBB4483209.1"/>
    </source>
</evidence>
<evidence type="ECO:0000313" key="4">
    <source>
        <dbReference type="Proteomes" id="UP000557344"/>
    </source>
</evidence>
<reference evidence="3 4" key="1">
    <citation type="submission" date="2020-08" db="EMBL/GenBank/DDBJ databases">
        <title>Genomic Encyclopedia of Type Strains, Phase IV (KMG-V): Genome sequencing to study the core and pangenomes of soil and plant-associated prokaryotes.</title>
        <authorList>
            <person name="Whitman W."/>
        </authorList>
    </citation>
    <scope>NUCLEOTIDE SEQUENCE [LARGE SCALE GENOMIC DNA]</scope>
    <source>
        <strain evidence="1 4">SEMIA 471</strain>
        <strain evidence="2 3">SEMIA 489</strain>
    </source>
</reference>
<accession>A0A7W6VF73</accession>
<dbReference type="EMBL" id="JACIHU010000018">
    <property type="protein sequence ID" value="MBB4483209.1"/>
    <property type="molecule type" value="Genomic_DNA"/>
</dbReference>
<comment type="caution">
    <text evidence="1">The sequence shown here is derived from an EMBL/GenBank/DDBJ whole genome shotgun (WGS) entry which is preliminary data.</text>
</comment>
<dbReference type="EMBL" id="JACIID010000018">
    <property type="protein sequence ID" value="MBB4539037.1"/>
    <property type="molecule type" value="Genomic_DNA"/>
</dbReference>
<gene>
    <name evidence="1" type="ORF">GGE46_005830</name>
    <name evidence="2" type="ORF">GGE57_005826</name>
</gene>
<protein>
    <submittedName>
        <fullName evidence="1">Uncharacterized protein</fullName>
    </submittedName>
</protein>
<organism evidence="1 4">
    <name type="scientific">Rhizobium etli</name>
    <dbReference type="NCBI Taxonomy" id="29449"/>
    <lineage>
        <taxon>Bacteria</taxon>
        <taxon>Pseudomonadati</taxon>
        <taxon>Pseudomonadota</taxon>
        <taxon>Alphaproteobacteria</taxon>
        <taxon>Hyphomicrobiales</taxon>
        <taxon>Rhizobiaceae</taxon>
        <taxon>Rhizobium/Agrobacterium group</taxon>
        <taxon>Rhizobium</taxon>
    </lineage>
</organism>
<sequence>MNKHVKIDTPDEETVVLGGRTLREIVALMDRLKGMLQMIDISVGSEGRKALYTHQTHFRANTPENQQWTMQNLTCDAVDISKAGKPFGRTIWDMYIAHDLMPKGSRVIRGKRITSANLSDAISRIHYVIAPDHDVTADVDNAERVIASYEARLAHIGEWIRLGMYMQVECGCGHSATFRAREVFKGIPGDRATSEVVKRLMRCKTCGFANEIEAIPLNSRGELFGPHTYTDNDMIRWDRGPIVLDAKDKDAGREDQFYTDLGGNGEDPVFVGDGLYMDPDGKLRDF</sequence>
<name>A0A7W6VF73_RHIET</name>
<dbReference type="Proteomes" id="UP000557344">
    <property type="component" value="Unassembled WGS sequence"/>
</dbReference>
<proteinExistence type="predicted"/>
<evidence type="ECO:0000313" key="2">
    <source>
        <dbReference type="EMBL" id="MBB4539037.1"/>
    </source>
</evidence>
<dbReference type="AlphaFoldDB" id="A0A7W6VF73"/>
<evidence type="ECO:0000313" key="3">
    <source>
        <dbReference type="Proteomes" id="UP000523431"/>
    </source>
</evidence>